<dbReference type="Proteomes" id="UP001458880">
    <property type="component" value="Unassembled WGS sequence"/>
</dbReference>
<comment type="caution">
    <text evidence="1">The sequence shown here is derived from an EMBL/GenBank/DDBJ whole genome shotgun (WGS) entry which is preliminary data.</text>
</comment>
<feature type="non-terminal residue" evidence="1">
    <location>
        <position position="32"/>
    </location>
</feature>
<dbReference type="AlphaFoldDB" id="A0AAW1G7S6"/>
<accession>A0AAW1G7S6</accession>
<gene>
    <name evidence="1" type="ORF">QE152_g41610</name>
</gene>
<proteinExistence type="predicted"/>
<evidence type="ECO:0000313" key="1">
    <source>
        <dbReference type="EMBL" id="KAK9659701.1"/>
    </source>
</evidence>
<evidence type="ECO:0000313" key="2">
    <source>
        <dbReference type="Proteomes" id="UP001458880"/>
    </source>
</evidence>
<organism evidence="1 2">
    <name type="scientific">Popillia japonica</name>
    <name type="common">Japanese beetle</name>
    <dbReference type="NCBI Taxonomy" id="7064"/>
    <lineage>
        <taxon>Eukaryota</taxon>
        <taxon>Metazoa</taxon>
        <taxon>Ecdysozoa</taxon>
        <taxon>Arthropoda</taxon>
        <taxon>Hexapoda</taxon>
        <taxon>Insecta</taxon>
        <taxon>Pterygota</taxon>
        <taxon>Neoptera</taxon>
        <taxon>Endopterygota</taxon>
        <taxon>Coleoptera</taxon>
        <taxon>Polyphaga</taxon>
        <taxon>Scarabaeiformia</taxon>
        <taxon>Scarabaeidae</taxon>
        <taxon>Rutelinae</taxon>
        <taxon>Popillia</taxon>
    </lineage>
</organism>
<dbReference type="EMBL" id="JASPKY010005765">
    <property type="protein sequence ID" value="KAK9659701.1"/>
    <property type="molecule type" value="Genomic_DNA"/>
</dbReference>
<reference evidence="1 2" key="1">
    <citation type="journal article" date="2024" name="BMC Genomics">
        <title>De novo assembly and annotation of Popillia japonica's genome with initial clues to its potential as an invasive pest.</title>
        <authorList>
            <person name="Cucini C."/>
            <person name="Boschi S."/>
            <person name="Funari R."/>
            <person name="Cardaioli E."/>
            <person name="Iannotti N."/>
            <person name="Marturano G."/>
            <person name="Paoli F."/>
            <person name="Bruttini M."/>
            <person name="Carapelli A."/>
            <person name="Frati F."/>
            <person name="Nardi F."/>
        </authorList>
    </citation>
    <scope>NUCLEOTIDE SEQUENCE [LARGE SCALE GENOMIC DNA]</scope>
    <source>
        <strain evidence="1">DMR45628</strain>
    </source>
</reference>
<name>A0AAW1G7S6_POPJA</name>
<keyword evidence="2" id="KW-1185">Reference proteome</keyword>
<sequence>MTRAYWEFLVHGEQLQAPIPSTKEVQRVTRTA</sequence>
<protein>
    <submittedName>
        <fullName evidence="1">Uncharacterized protein</fullName>
    </submittedName>
</protein>